<dbReference type="HOGENOM" id="CLU_1698839_0_0_1"/>
<keyword evidence="3" id="KW-1185">Reference proteome</keyword>
<evidence type="ECO:0000313" key="1">
    <source>
        <dbReference type="EMBL" id="EKX36837.1"/>
    </source>
</evidence>
<organism evidence="1">
    <name type="scientific">Guillardia theta (strain CCMP2712)</name>
    <name type="common">Cryptophyte</name>
    <dbReference type="NCBI Taxonomy" id="905079"/>
    <lineage>
        <taxon>Eukaryota</taxon>
        <taxon>Cryptophyceae</taxon>
        <taxon>Pyrenomonadales</taxon>
        <taxon>Geminigeraceae</taxon>
        <taxon>Guillardia</taxon>
    </lineage>
</organism>
<dbReference type="RefSeq" id="XP_005823817.1">
    <property type="nucleotide sequence ID" value="XM_005823760.1"/>
</dbReference>
<dbReference type="KEGG" id="gtt:GUITHDRAFT_117003"/>
<dbReference type="AlphaFoldDB" id="L1IL51"/>
<reference evidence="1 3" key="1">
    <citation type="journal article" date="2012" name="Nature">
        <title>Algal genomes reveal evolutionary mosaicism and the fate of nucleomorphs.</title>
        <authorList>
            <consortium name="DOE Joint Genome Institute"/>
            <person name="Curtis B.A."/>
            <person name="Tanifuji G."/>
            <person name="Burki F."/>
            <person name="Gruber A."/>
            <person name="Irimia M."/>
            <person name="Maruyama S."/>
            <person name="Arias M.C."/>
            <person name="Ball S.G."/>
            <person name="Gile G.H."/>
            <person name="Hirakawa Y."/>
            <person name="Hopkins J.F."/>
            <person name="Kuo A."/>
            <person name="Rensing S.A."/>
            <person name="Schmutz J."/>
            <person name="Symeonidi A."/>
            <person name="Elias M."/>
            <person name="Eveleigh R.J."/>
            <person name="Herman E.K."/>
            <person name="Klute M.J."/>
            <person name="Nakayama T."/>
            <person name="Obornik M."/>
            <person name="Reyes-Prieto A."/>
            <person name="Armbrust E.V."/>
            <person name="Aves S.J."/>
            <person name="Beiko R.G."/>
            <person name="Coutinho P."/>
            <person name="Dacks J.B."/>
            <person name="Durnford D.G."/>
            <person name="Fast N.M."/>
            <person name="Green B.R."/>
            <person name="Grisdale C.J."/>
            <person name="Hempel F."/>
            <person name="Henrissat B."/>
            <person name="Hoppner M.P."/>
            <person name="Ishida K."/>
            <person name="Kim E."/>
            <person name="Koreny L."/>
            <person name="Kroth P.G."/>
            <person name="Liu Y."/>
            <person name="Malik S.B."/>
            <person name="Maier U.G."/>
            <person name="McRose D."/>
            <person name="Mock T."/>
            <person name="Neilson J.A."/>
            <person name="Onodera N.T."/>
            <person name="Poole A.M."/>
            <person name="Pritham E.J."/>
            <person name="Richards T.A."/>
            <person name="Rocap G."/>
            <person name="Roy S.W."/>
            <person name="Sarai C."/>
            <person name="Schaack S."/>
            <person name="Shirato S."/>
            <person name="Slamovits C.H."/>
            <person name="Spencer D.F."/>
            <person name="Suzuki S."/>
            <person name="Worden A.Z."/>
            <person name="Zauner S."/>
            <person name="Barry K."/>
            <person name="Bell C."/>
            <person name="Bharti A.K."/>
            <person name="Crow J.A."/>
            <person name="Grimwood J."/>
            <person name="Kramer R."/>
            <person name="Lindquist E."/>
            <person name="Lucas S."/>
            <person name="Salamov A."/>
            <person name="McFadden G.I."/>
            <person name="Lane C.E."/>
            <person name="Keeling P.J."/>
            <person name="Gray M.W."/>
            <person name="Grigoriev I.V."/>
            <person name="Archibald J.M."/>
        </authorList>
    </citation>
    <scope>NUCLEOTIDE SEQUENCE</scope>
    <source>
        <strain evidence="1 3">CCMP2712</strain>
    </source>
</reference>
<sequence>MSDSDTSKAAKKCSHGTCAVVGFCVRDFNKMVLRSSPIPDQLEFLRRQPRLQQGDKPVTIAGISLRHQGRHITPADLARIGRSESDLSIYRKEKSVSIILKDLKLEFESKKKDRFYLRKEYFSKAKKRPLDDLPQPSKPFLLNNIESVRKRMKGT</sequence>
<accession>L1IL51</accession>
<dbReference type="GeneID" id="17293570"/>
<dbReference type="Proteomes" id="UP000011087">
    <property type="component" value="Unassembled WGS sequence"/>
</dbReference>
<protein>
    <submittedName>
        <fullName evidence="1 2">Uncharacterized protein</fullName>
    </submittedName>
</protein>
<evidence type="ECO:0000313" key="3">
    <source>
        <dbReference type="Proteomes" id="UP000011087"/>
    </source>
</evidence>
<dbReference type="PaxDb" id="55529-EKX36837"/>
<gene>
    <name evidence="1" type="ORF">GUITHDRAFT_117003</name>
</gene>
<dbReference type="EnsemblProtists" id="EKX36837">
    <property type="protein sequence ID" value="EKX36837"/>
    <property type="gene ID" value="GUITHDRAFT_117003"/>
</dbReference>
<reference evidence="2" key="3">
    <citation type="submission" date="2015-06" db="UniProtKB">
        <authorList>
            <consortium name="EnsemblProtists"/>
        </authorList>
    </citation>
    <scope>IDENTIFICATION</scope>
</reference>
<name>L1IL51_GUITC</name>
<dbReference type="EMBL" id="JH993067">
    <property type="protein sequence ID" value="EKX36837.1"/>
    <property type="molecule type" value="Genomic_DNA"/>
</dbReference>
<evidence type="ECO:0000313" key="2">
    <source>
        <dbReference type="EnsemblProtists" id="EKX36837"/>
    </source>
</evidence>
<reference evidence="3" key="2">
    <citation type="submission" date="2012-11" db="EMBL/GenBank/DDBJ databases">
        <authorList>
            <person name="Kuo A."/>
            <person name="Curtis B.A."/>
            <person name="Tanifuji G."/>
            <person name="Burki F."/>
            <person name="Gruber A."/>
            <person name="Irimia M."/>
            <person name="Maruyama S."/>
            <person name="Arias M.C."/>
            <person name="Ball S.G."/>
            <person name="Gile G.H."/>
            <person name="Hirakawa Y."/>
            <person name="Hopkins J.F."/>
            <person name="Rensing S.A."/>
            <person name="Schmutz J."/>
            <person name="Symeonidi A."/>
            <person name="Elias M."/>
            <person name="Eveleigh R.J."/>
            <person name="Herman E.K."/>
            <person name="Klute M.J."/>
            <person name="Nakayama T."/>
            <person name="Obornik M."/>
            <person name="Reyes-Prieto A."/>
            <person name="Armbrust E.V."/>
            <person name="Aves S.J."/>
            <person name="Beiko R.G."/>
            <person name="Coutinho P."/>
            <person name="Dacks J.B."/>
            <person name="Durnford D.G."/>
            <person name="Fast N.M."/>
            <person name="Green B.R."/>
            <person name="Grisdale C."/>
            <person name="Hempe F."/>
            <person name="Henrissat B."/>
            <person name="Hoppner M.P."/>
            <person name="Ishida K.-I."/>
            <person name="Kim E."/>
            <person name="Koreny L."/>
            <person name="Kroth P.G."/>
            <person name="Liu Y."/>
            <person name="Malik S.-B."/>
            <person name="Maier U.G."/>
            <person name="McRose D."/>
            <person name="Mock T."/>
            <person name="Neilson J.A."/>
            <person name="Onodera N.T."/>
            <person name="Poole A.M."/>
            <person name="Pritham E.J."/>
            <person name="Richards T.A."/>
            <person name="Rocap G."/>
            <person name="Roy S.W."/>
            <person name="Sarai C."/>
            <person name="Schaack S."/>
            <person name="Shirato S."/>
            <person name="Slamovits C.H."/>
            <person name="Spencer D.F."/>
            <person name="Suzuki S."/>
            <person name="Worden A.Z."/>
            <person name="Zauner S."/>
            <person name="Barry K."/>
            <person name="Bell C."/>
            <person name="Bharti A.K."/>
            <person name="Crow J.A."/>
            <person name="Grimwood J."/>
            <person name="Kramer R."/>
            <person name="Lindquist E."/>
            <person name="Lucas S."/>
            <person name="Salamov A."/>
            <person name="McFadden G.I."/>
            <person name="Lane C.E."/>
            <person name="Keeling P.J."/>
            <person name="Gray M.W."/>
            <person name="Grigoriev I.V."/>
            <person name="Archibald J.M."/>
        </authorList>
    </citation>
    <scope>NUCLEOTIDE SEQUENCE</scope>
    <source>
        <strain evidence="3">CCMP2712</strain>
    </source>
</reference>
<proteinExistence type="predicted"/>